<evidence type="ECO:0000256" key="1">
    <source>
        <dbReference type="SAM" id="MobiDB-lite"/>
    </source>
</evidence>
<evidence type="ECO:0000313" key="3">
    <source>
        <dbReference type="Proteomes" id="UP000201337"/>
    </source>
</evidence>
<gene>
    <name evidence="2" type="ORF">SP38_59</name>
</gene>
<keyword evidence="3" id="KW-1185">Reference proteome</keyword>
<organism evidence="2 3">
    <name type="scientific">Salmonella phage 38</name>
    <dbReference type="NCBI Taxonomy" id="1654891"/>
    <lineage>
        <taxon>Viruses</taxon>
        <taxon>Duplodnaviria</taxon>
        <taxon>Heunggongvirae</taxon>
        <taxon>Uroviricota</taxon>
        <taxon>Caudoviricetes</taxon>
        <taxon>Pantevenvirales</taxon>
        <taxon>Ackermannviridae</taxon>
        <taxon>Cvivirinae</taxon>
        <taxon>Kuttervirus</taxon>
        <taxon>Kuttervirus kv38</taxon>
    </lineage>
</organism>
<dbReference type="RefSeq" id="YP_009220803.1">
    <property type="nucleotide sequence ID" value="NC_029042.1"/>
</dbReference>
<reference evidence="2 3" key="1">
    <citation type="journal article" date="2016" name="Virus Genes">
        <title>Genomic characterization of Salmonella bacteriophages isolated from India.</title>
        <authorList>
            <person name="Karpe Y.A."/>
            <person name="Kanade G.D."/>
            <person name="Pingale K.D."/>
            <person name="Arankalle V.A."/>
            <person name="Banerjee K."/>
        </authorList>
    </citation>
    <scope>NUCLEOTIDE SEQUENCE [LARGE SCALE GENOMIC DNA]</scope>
</reference>
<feature type="compositionally biased region" description="Polar residues" evidence="1">
    <location>
        <begin position="106"/>
        <end position="116"/>
    </location>
</feature>
<name>A0A0N7CEP0_9CAUD</name>
<dbReference type="EMBL" id="KR296692">
    <property type="protein sequence ID" value="AKJ73661.1"/>
    <property type="molecule type" value="Genomic_DNA"/>
</dbReference>
<accession>A0A0N7CEP0</accession>
<protein>
    <submittedName>
        <fullName evidence="2">Uncharacterized protein</fullName>
    </submittedName>
</protein>
<dbReference type="Proteomes" id="UP000201337">
    <property type="component" value="Segment"/>
</dbReference>
<feature type="region of interest" description="Disordered" evidence="1">
    <location>
        <begin position="88"/>
        <end position="116"/>
    </location>
</feature>
<proteinExistence type="predicted"/>
<evidence type="ECO:0000313" key="2">
    <source>
        <dbReference type="EMBL" id="AKJ73661.1"/>
    </source>
</evidence>
<dbReference type="KEGG" id="vg:26683769"/>
<dbReference type="GeneID" id="26683769"/>
<sequence length="116" mass="13260">MSSDTQVAGNLRFYGYFGELCTRGYQIDDNVGTYNNFFDWSWVFLDQEPYRAAGKPFESMAEFDGTLVSSNWDPNQYNISGCRRRRSGKQAVMIQKDDSSPAEFYSDTTGRLRATS</sequence>